<organism evidence="1 2">
    <name type="scientific">Bos mutus</name>
    <name type="common">wild yak</name>
    <dbReference type="NCBI Taxonomy" id="72004"/>
    <lineage>
        <taxon>Eukaryota</taxon>
        <taxon>Metazoa</taxon>
        <taxon>Chordata</taxon>
        <taxon>Craniata</taxon>
        <taxon>Vertebrata</taxon>
        <taxon>Euteleostomi</taxon>
        <taxon>Mammalia</taxon>
        <taxon>Eutheria</taxon>
        <taxon>Laurasiatheria</taxon>
        <taxon>Artiodactyla</taxon>
        <taxon>Ruminantia</taxon>
        <taxon>Pecora</taxon>
        <taxon>Bovidae</taxon>
        <taxon>Bovinae</taxon>
        <taxon>Bos</taxon>
    </lineage>
</organism>
<gene>
    <name evidence="1" type="ORF">E5288_WYG001207</name>
</gene>
<protein>
    <submittedName>
        <fullName evidence="1">Uncharacterized protein</fullName>
    </submittedName>
</protein>
<keyword evidence="2" id="KW-1185">Reference proteome</keyword>
<name>A0A6B0RXQ1_9CETA</name>
<evidence type="ECO:0000313" key="1">
    <source>
        <dbReference type="EMBL" id="MXQ94382.1"/>
    </source>
</evidence>
<dbReference type="AlphaFoldDB" id="A0A6B0RXQ1"/>
<evidence type="ECO:0000313" key="2">
    <source>
        <dbReference type="Proteomes" id="UP000322234"/>
    </source>
</evidence>
<sequence>MDGLEAAEASDLIKQPNPIGADTRNLFVSKTKCHLTLTCDTAIGRVRNVSCRDPDENTLAHSIPCQHFIGNT</sequence>
<accession>A0A6B0RXQ1</accession>
<proteinExistence type="predicted"/>
<comment type="caution">
    <text evidence="1">The sequence shown here is derived from an EMBL/GenBank/DDBJ whole genome shotgun (WGS) entry which is preliminary data.</text>
</comment>
<dbReference type="EMBL" id="VBQZ03000109">
    <property type="protein sequence ID" value="MXQ94382.1"/>
    <property type="molecule type" value="Genomic_DNA"/>
</dbReference>
<dbReference type="Proteomes" id="UP000322234">
    <property type="component" value="Unassembled WGS sequence"/>
</dbReference>
<reference evidence="1" key="1">
    <citation type="submission" date="2019-10" db="EMBL/GenBank/DDBJ databases">
        <title>The sequence and de novo assembly of the wild yak genome.</title>
        <authorList>
            <person name="Liu Y."/>
        </authorList>
    </citation>
    <scope>NUCLEOTIDE SEQUENCE [LARGE SCALE GENOMIC DNA]</scope>
    <source>
        <strain evidence="1">WY2019</strain>
    </source>
</reference>